<dbReference type="InterPro" id="IPR036291">
    <property type="entry name" value="NAD(P)-bd_dom_sf"/>
</dbReference>
<dbReference type="InParanoid" id="A0A397R5D4"/>
<keyword evidence="2" id="KW-0813">Transport</keyword>
<dbReference type="GO" id="GO:0015079">
    <property type="term" value="F:potassium ion transmembrane transporter activity"/>
    <property type="evidence" value="ECO:0007669"/>
    <property type="project" value="InterPro"/>
</dbReference>
<dbReference type="NCBIfam" id="NF007041">
    <property type="entry name" value="PRK09496.3-4"/>
    <property type="match status" value="1"/>
</dbReference>
<gene>
    <name evidence="9" type="ORF">EI71_01587</name>
</gene>
<dbReference type="GO" id="GO:0005886">
    <property type="term" value="C:plasma membrane"/>
    <property type="evidence" value="ECO:0007669"/>
    <property type="project" value="InterPro"/>
</dbReference>
<dbReference type="AlphaFoldDB" id="A0A397R5D4"/>
<dbReference type="NCBIfam" id="NF007039">
    <property type="entry name" value="PRK09496.3-2"/>
    <property type="match status" value="1"/>
</dbReference>
<keyword evidence="10" id="KW-1185">Reference proteome</keyword>
<dbReference type="NCBIfam" id="NF007033">
    <property type="entry name" value="PRK09496.1-5"/>
    <property type="match status" value="1"/>
</dbReference>
<sequence>MKIVIVGAGKIGSAIVKNASMENHEVIVIDDNPEVIERIVNQFDVLGICGNGVSYEMQKASGTATADLFIAVTTSDEANMLACLIAKKLGAKNTIARVRDYEYTKQIELMTDALGITRTINPEHEASKEIMRIINFPEAIKVDSFAHGSADLTELYIQEDSELVGQSLMNITSKLGVPILVCAVQRGNEVIIPTGKFVFEAKDKIHVISSQEASRILVNKLGLSKSKLKDIMIIGAGKITTYLADSLIKNNFNVKIIEIDPKKAKELAELLPKATVIVGDGSDQNLLREEGMKDSDAVICLTGIDEENIIISLYANKLFVKKIITKVNRASFAGLLESIEMGSVISPQDLAANQIISYIRGSSNTRGSNILTLYKLVDNQVEVIEFLASDSSKVLNVPLKDLELKKNILIGGIIRNHKVIIPSGMSFIEKGDSVIVVSKEALNDLDEILM</sequence>
<organism evidence="9 10">
    <name type="scientific">Anaeroplasma bactoclasticum</name>
    <dbReference type="NCBI Taxonomy" id="2088"/>
    <lineage>
        <taxon>Bacteria</taxon>
        <taxon>Bacillati</taxon>
        <taxon>Mycoplasmatota</taxon>
        <taxon>Mollicutes</taxon>
        <taxon>Anaeroplasmatales</taxon>
        <taxon>Anaeroplasmataceae</taxon>
        <taxon>Anaeroplasma</taxon>
    </lineage>
</organism>
<protein>
    <recommendedName>
        <fullName evidence="1">Trk system potassium uptake protein TrkA</fullName>
    </recommendedName>
</protein>
<evidence type="ECO:0000256" key="2">
    <source>
        <dbReference type="ARBA" id="ARBA00022448"/>
    </source>
</evidence>
<feature type="domain" description="RCK N-terminal" evidence="7">
    <location>
        <begin position="1"/>
        <end position="115"/>
    </location>
</feature>
<evidence type="ECO:0000256" key="3">
    <source>
        <dbReference type="ARBA" id="ARBA00022538"/>
    </source>
</evidence>
<dbReference type="Proteomes" id="UP000266506">
    <property type="component" value="Unassembled WGS sequence"/>
</dbReference>
<evidence type="ECO:0000259" key="7">
    <source>
        <dbReference type="PROSITE" id="PS51201"/>
    </source>
</evidence>
<proteinExistence type="predicted"/>
<keyword evidence="6" id="KW-0406">Ion transport</keyword>
<feature type="domain" description="RCK C-terminal" evidence="8">
    <location>
        <begin position="140"/>
        <end position="224"/>
    </location>
</feature>
<keyword evidence="3" id="KW-0633">Potassium transport</keyword>
<dbReference type="PANTHER" id="PTHR43833">
    <property type="entry name" value="POTASSIUM CHANNEL PROTEIN 2-RELATED-RELATED"/>
    <property type="match status" value="1"/>
</dbReference>
<evidence type="ECO:0000259" key="8">
    <source>
        <dbReference type="PROSITE" id="PS51202"/>
    </source>
</evidence>
<dbReference type="Pfam" id="PF02254">
    <property type="entry name" value="TrkA_N"/>
    <property type="match status" value="2"/>
</dbReference>
<accession>A0A397R5D4</accession>
<keyword evidence="4" id="KW-0630">Potassium</keyword>
<feature type="domain" description="RCK N-terminal" evidence="7">
    <location>
        <begin position="228"/>
        <end position="347"/>
    </location>
</feature>
<dbReference type="PRINTS" id="PR00335">
    <property type="entry name" value="KUPTAKETRKA"/>
</dbReference>
<evidence type="ECO:0000313" key="9">
    <source>
        <dbReference type="EMBL" id="RIA66537.1"/>
    </source>
</evidence>
<dbReference type="InterPro" id="IPR003148">
    <property type="entry name" value="RCK_N"/>
</dbReference>
<evidence type="ECO:0000256" key="1">
    <source>
        <dbReference type="ARBA" id="ARBA00017378"/>
    </source>
</evidence>
<dbReference type="PROSITE" id="PS51202">
    <property type="entry name" value="RCK_C"/>
    <property type="match status" value="2"/>
</dbReference>
<dbReference type="PROSITE" id="PS51201">
    <property type="entry name" value="RCK_N"/>
    <property type="match status" value="2"/>
</dbReference>
<dbReference type="PANTHER" id="PTHR43833:SF5">
    <property type="entry name" value="TRK SYSTEM POTASSIUM UPTAKE PROTEIN TRKA"/>
    <property type="match status" value="1"/>
</dbReference>
<reference evidence="9 10" key="1">
    <citation type="submission" date="2018-08" db="EMBL/GenBank/DDBJ databases">
        <title>Genomic Encyclopedia of Archaeal and Bacterial Type Strains, Phase II (KMG-II): from individual species to whole genera.</title>
        <authorList>
            <person name="Goeker M."/>
        </authorList>
    </citation>
    <scope>NUCLEOTIDE SEQUENCE [LARGE SCALE GENOMIC DNA]</scope>
    <source>
        <strain evidence="9 10">ATCC 27112</strain>
    </source>
</reference>
<keyword evidence="5" id="KW-0520">NAD</keyword>
<evidence type="ECO:0000256" key="4">
    <source>
        <dbReference type="ARBA" id="ARBA00022958"/>
    </source>
</evidence>
<feature type="domain" description="RCK C-terminal" evidence="8">
    <location>
        <begin position="371"/>
        <end position="450"/>
    </location>
</feature>
<dbReference type="RefSeq" id="WP_162849879.1">
    <property type="nucleotide sequence ID" value="NZ_QXEV01000022.1"/>
</dbReference>
<dbReference type="SUPFAM" id="SSF116726">
    <property type="entry name" value="TrkA C-terminal domain-like"/>
    <property type="match status" value="2"/>
</dbReference>
<evidence type="ECO:0000313" key="10">
    <source>
        <dbReference type="Proteomes" id="UP000266506"/>
    </source>
</evidence>
<evidence type="ECO:0000256" key="6">
    <source>
        <dbReference type="ARBA" id="ARBA00023065"/>
    </source>
</evidence>
<name>A0A397R5D4_9MOLU</name>
<dbReference type="Gene3D" id="3.30.70.1450">
    <property type="entry name" value="Regulator of K+ conductance, C-terminal domain"/>
    <property type="match status" value="2"/>
</dbReference>
<evidence type="ECO:0000256" key="5">
    <source>
        <dbReference type="ARBA" id="ARBA00023027"/>
    </source>
</evidence>
<dbReference type="Gene3D" id="3.40.50.720">
    <property type="entry name" value="NAD(P)-binding Rossmann-like Domain"/>
    <property type="match status" value="2"/>
</dbReference>
<dbReference type="InterPro" id="IPR050721">
    <property type="entry name" value="Trk_Ktr_HKT_K-transport"/>
</dbReference>
<dbReference type="InterPro" id="IPR006036">
    <property type="entry name" value="K_uptake_TrkA"/>
</dbReference>
<dbReference type="InterPro" id="IPR006037">
    <property type="entry name" value="RCK_C"/>
</dbReference>
<dbReference type="EMBL" id="QXEV01000022">
    <property type="protein sequence ID" value="RIA66537.1"/>
    <property type="molecule type" value="Genomic_DNA"/>
</dbReference>
<dbReference type="InterPro" id="IPR036721">
    <property type="entry name" value="RCK_C_sf"/>
</dbReference>
<comment type="caution">
    <text evidence="9">The sequence shown here is derived from an EMBL/GenBank/DDBJ whole genome shotgun (WGS) entry which is preliminary data.</text>
</comment>
<dbReference type="NCBIfam" id="NF007031">
    <property type="entry name" value="PRK09496.1-2"/>
    <property type="match status" value="1"/>
</dbReference>
<dbReference type="SUPFAM" id="SSF51735">
    <property type="entry name" value="NAD(P)-binding Rossmann-fold domains"/>
    <property type="match status" value="2"/>
</dbReference>
<dbReference type="Pfam" id="PF02080">
    <property type="entry name" value="TrkA_C"/>
    <property type="match status" value="2"/>
</dbReference>